<dbReference type="GO" id="GO:0005634">
    <property type="term" value="C:nucleus"/>
    <property type="evidence" value="ECO:0007669"/>
    <property type="project" value="UniProtKB-SubCell"/>
</dbReference>
<dbReference type="GO" id="GO:0003700">
    <property type="term" value="F:DNA-binding transcription factor activity"/>
    <property type="evidence" value="ECO:0007669"/>
    <property type="project" value="InterPro"/>
</dbReference>
<evidence type="ECO:0000313" key="9">
    <source>
        <dbReference type="EMBL" id="TVU20271.1"/>
    </source>
</evidence>
<dbReference type="InterPro" id="IPR003657">
    <property type="entry name" value="WRKY_dom"/>
</dbReference>
<evidence type="ECO:0000256" key="2">
    <source>
        <dbReference type="ARBA" id="ARBA00023015"/>
    </source>
</evidence>
<accession>A0A5J9UAQ6</accession>
<organism evidence="9 10">
    <name type="scientific">Eragrostis curvula</name>
    <name type="common">weeping love grass</name>
    <dbReference type="NCBI Taxonomy" id="38414"/>
    <lineage>
        <taxon>Eukaryota</taxon>
        <taxon>Viridiplantae</taxon>
        <taxon>Streptophyta</taxon>
        <taxon>Embryophyta</taxon>
        <taxon>Tracheophyta</taxon>
        <taxon>Spermatophyta</taxon>
        <taxon>Magnoliopsida</taxon>
        <taxon>Liliopsida</taxon>
        <taxon>Poales</taxon>
        <taxon>Poaceae</taxon>
        <taxon>PACMAD clade</taxon>
        <taxon>Chloridoideae</taxon>
        <taxon>Eragrostideae</taxon>
        <taxon>Eragrostidinae</taxon>
        <taxon>Eragrostis</taxon>
    </lineage>
</organism>
<dbReference type="GO" id="GO:0000976">
    <property type="term" value="F:transcription cis-regulatory region binding"/>
    <property type="evidence" value="ECO:0007669"/>
    <property type="project" value="TreeGrafter"/>
</dbReference>
<evidence type="ECO:0000256" key="4">
    <source>
        <dbReference type="ARBA" id="ARBA00023163"/>
    </source>
</evidence>
<evidence type="ECO:0000256" key="3">
    <source>
        <dbReference type="ARBA" id="ARBA00023125"/>
    </source>
</evidence>
<reference evidence="9 10" key="1">
    <citation type="journal article" date="2019" name="Sci. Rep.">
        <title>A high-quality genome of Eragrostis curvula grass provides insights into Poaceae evolution and supports new strategies to enhance forage quality.</title>
        <authorList>
            <person name="Carballo J."/>
            <person name="Santos B.A.C.M."/>
            <person name="Zappacosta D."/>
            <person name="Garbus I."/>
            <person name="Selva J.P."/>
            <person name="Gallo C.A."/>
            <person name="Diaz A."/>
            <person name="Albertini E."/>
            <person name="Caccamo M."/>
            <person name="Echenique V."/>
        </authorList>
    </citation>
    <scope>NUCLEOTIDE SEQUENCE [LARGE SCALE GENOMIC DNA]</scope>
    <source>
        <strain evidence="10">cv. Victoria</strain>
        <tissue evidence="9">Leaf</tissue>
    </source>
</reference>
<dbReference type="GO" id="GO:0042542">
    <property type="term" value="P:response to hydrogen peroxide"/>
    <property type="evidence" value="ECO:0007669"/>
    <property type="project" value="UniProtKB-ARBA"/>
</dbReference>
<dbReference type="GO" id="GO:0010193">
    <property type="term" value="P:response to ozone"/>
    <property type="evidence" value="ECO:0007669"/>
    <property type="project" value="UniProtKB-ARBA"/>
</dbReference>
<protein>
    <recommendedName>
        <fullName evidence="8">WRKY domain-containing protein</fullName>
    </recommendedName>
</protein>
<dbReference type="GO" id="GO:0009751">
    <property type="term" value="P:response to salicylic acid"/>
    <property type="evidence" value="ECO:0007669"/>
    <property type="project" value="UniProtKB-ARBA"/>
</dbReference>
<dbReference type="OrthoDB" id="1888929at2759"/>
<comment type="subcellular location">
    <subcellularLocation>
        <location evidence="1">Nucleus</location>
    </subcellularLocation>
</comment>
<dbReference type="PANTHER" id="PTHR32096:SF151">
    <property type="entry name" value="OS01G0656400 PROTEIN"/>
    <property type="match status" value="1"/>
</dbReference>
<dbReference type="GO" id="GO:0010150">
    <property type="term" value="P:leaf senescence"/>
    <property type="evidence" value="ECO:0007669"/>
    <property type="project" value="UniProtKB-ARBA"/>
</dbReference>
<dbReference type="Gramene" id="TVU20271">
    <property type="protein sequence ID" value="TVU20271"/>
    <property type="gene ID" value="EJB05_36474"/>
</dbReference>
<dbReference type="Gene3D" id="2.20.25.80">
    <property type="entry name" value="WRKY domain"/>
    <property type="match status" value="1"/>
</dbReference>
<dbReference type="SMART" id="SM00774">
    <property type="entry name" value="WRKY"/>
    <property type="match status" value="1"/>
</dbReference>
<feature type="region of interest" description="Disordered" evidence="7">
    <location>
        <begin position="177"/>
        <end position="224"/>
    </location>
</feature>
<name>A0A5J9UAQ6_9POAL</name>
<dbReference type="Pfam" id="PF03106">
    <property type="entry name" value="WRKY"/>
    <property type="match status" value="1"/>
</dbReference>
<evidence type="ECO:0000256" key="7">
    <source>
        <dbReference type="SAM" id="MobiDB-lite"/>
    </source>
</evidence>
<keyword evidence="10" id="KW-1185">Reference proteome</keyword>
<sequence length="268" mass="29274">MESVVDDVCGGRRTLASELARVQAMVRMLEENMDRDLPAAAREVCGELASSVDRSLQIAMSWLHGPESPASGDGSPRGDGGHDTAGTGNAHFKRRKGIPSARKQVRVASVHDTAALEDGLSWRKYGQKEILAAKYPRAYFRCTHRNAQGCLATKQVQRVDGDPLLFNVVYHGEHTCVQGRAPQPQPGHAGQDQTSPPPPALETGFEPTTPFPFASTPAGGDYPLLSPTSMDWQLRSIDATGADMEFAAQYEEFFSNPPESYQWEFQDL</sequence>
<keyword evidence="5" id="KW-0539">Nucleus</keyword>
<keyword evidence="4" id="KW-0804">Transcription</keyword>
<dbReference type="InterPro" id="IPR044810">
    <property type="entry name" value="WRKY_plant"/>
</dbReference>
<dbReference type="AlphaFoldDB" id="A0A5J9UAQ6"/>
<feature type="non-terminal residue" evidence="9">
    <location>
        <position position="1"/>
    </location>
</feature>
<feature type="domain" description="WRKY" evidence="8">
    <location>
        <begin position="111"/>
        <end position="174"/>
    </location>
</feature>
<comment type="caution">
    <text evidence="9">The sequence shown here is derived from an EMBL/GenBank/DDBJ whole genome shotgun (WGS) entry which is preliminary data.</text>
</comment>
<dbReference type="Proteomes" id="UP000324897">
    <property type="component" value="Chromosome 7"/>
</dbReference>
<feature type="compositionally biased region" description="Low complexity" evidence="7">
    <location>
        <begin position="207"/>
        <end position="218"/>
    </location>
</feature>
<dbReference type="PANTHER" id="PTHR32096">
    <property type="entry name" value="WRKY TRANSCRIPTION FACTOR 30-RELATED-RELATED"/>
    <property type="match status" value="1"/>
</dbReference>
<evidence type="ECO:0000259" key="8">
    <source>
        <dbReference type="PROSITE" id="PS50811"/>
    </source>
</evidence>
<comment type="similarity">
    <text evidence="6">Belongs to the WRKY group III family.</text>
</comment>
<feature type="region of interest" description="Disordered" evidence="7">
    <location>
        <begin position="64"/>
        <end position="103"/>
    </location>
</feature>
<dbReference type="FunFam" id="2.20.25.80:FF:000009">
    <property type="entry name" value="WRKY transcription factor 53"/>
    <property type="match status" value="1"/>
</dbReference>
<evidence type="ECO:0000313" key="10">
    <source>
        <dbReference type="Proteomes" id="UP000324897"/>
    </source>
</evidence>
<keyword evidence="3" id="KW-0238">DNA-binding</keyword>
<dbReference type="InterPro" id="IPR036576">
    <property type="entry name" value="WRKY_dom_sf"/>
</dbReference>
<dbReference type="EMBL" id="RWGY01000029">
    <property type="protein sequence ID" value="TVU20271.1"/>
    <property type="molecule type" value="Genomic_DNA"/>
</dbReference>
<proteinExistence type="inferred from homology"/>
<dbReference type="PROSITE" id="PS50811">
    <property type="entry name" value="WRKY"/>
    <property type="match status" value="1"/>
</dbReference>
<gene>
    <name evidence="9" type="ORF">EJB05_36474</name>
</gene>
<keyword evidence="2" id="KW-0805">Transcription regulation</keyword>
<evidence type="ECO:0000256" key="6">
    <source>
        <dbReference type="ARBA" id="ARBA00060850"/>
    </source>
</evidence>
<evidence type="ECO:0000256" key="1">
    <source>
        <dbReference type="ARBA" id="ARBA00004123"/>
    </source>
</evidence>
<evidence type="ECO:0000256" key="5">
    <source>
        <dbReference type="ARBA" id="ARBA00023242"/>
    </source>
</evidence>
<dbReference type="SUPFAM" id="SSF118290">
    <property type="entry name" value="WRKY DNA-binding domain"/>
    <property type="match status" value="1"/>
</dbReference>